<evidence type="ECO:0000256" key="3">
    <source>
        <dbReference type="ARBA" id="ARBA00022801"/>
    </source>
</evidence>
<feature type="compositionally biased region" description="Polar residues" evidence="5">
    <location>
        <begin position="557"/>
        <end position="574"/>
    </location>
</feature>
<feature type="region of interest" description="Disordered" evidence="5">
    <location>
        <begin position="595"/>
        <end position="618"/>
    </location>
</feature>
<accession>A0A9R1TL90</accession>
<dbReference type="GeneID" id="105271264"/>
<feature type="region of interest" description="Disordered" evidence="5">
    <location>
        <begin position="554"/>
        <end position="574"/>
    </location>
</feature>
<evidence type="ECO:0000313" key="9">
    <source>
        <dbReference type="RefSeq" id="XP_011310992.1"/>
    </source>
</evidence>
<dbReference type="Gene3D" id="3.90.190.10">
    <property type="entry name" value="Protein tyrosine phosphatase superfamily"/>
    <property type="match status" value="2"/>
</dbReference>
<evidence type="ECO:0000256" key="1">
    <source>
        <dbReference type="ARBA" id="ARBA00007315"/>
    </source>
</evidence>
<dbReference type="SMART" id="SM00195">
    <property type="entry name" value="DSPc"/>
    <property type="match status" value="1"/>
</dbReference>
<evidence type="ECO:0000313" key="10">
    <source>
        <dbReference type="RefSeq" id="XP_011310993.1"/>
    </source>
</evidence>
<dbReference type="RefSeq" id="XP_011310992.1">
    <property type="nucleotide sequence ID" value="XM_011312690.1"/>
</dbReference>
<dbReference type="PROSITE" id="PS50054">
    <property type="entry name" value="TYR_PHOSPHATASE_DUAL"/>
    <property type="match status" value="1"/>
</dbReference>
<evidence type="ECO:0000256" key="4">
    <source>
        <dbReference type="ARBA" id="ARBA00022912"/>
    </source>
</evidence>
<dbReference type="InterPro" id="IPR000387">
    <property type="entry name" value="Tyr_Pase_dom"/>
</dbReference>
<keyword evidence="4" id="KW-0904">Protein phosphatase</keyword>
<dbReference type="InterPro" id="IPR029021">
    <property type="entry name" value="Prot-tyrosine_phosphatase-like"/>
</dbReference>
<gene>
    <name evidence="9 10 11" type="primary">cdc14</name>
</gene>
<evidence type="ECO:0000313" key="8">
    <source>
        <dbReference type="Proteomes" id="UP000694866"/>
    </source>
</evidence>
<dbReference type="GO" id="GO:0004725">
    <property type="term" value="F:protein tyrosine phosphatase activity"/>
    <property type="evidence" value="ECO:0007669"/>
    <property type="project" value="UniProtKB-EC"/>
</dbReference>
<dbReference type="RefSeq" id="XP_011310993.1">
    <property type="nucleotide sequence ID" value="XM_011312691.1"/>
</dbReference>
<sequence length="618" mass="69709">MMEDCNEVLVCATEFLKDRFYLVTLQTDIKPKSTTDTHYFSIDDELVYENFYADFGPLNLAMLYRYCDTVNKKLRAIALSKKKILHYTTTDPEKRVNAAFLAGSFAILYLKKTAQEAYELLMNSPHSPPYQMFRDASFGPACFQISLRDCLSAIHKCHRLGFFNFDDFNPKEYEHFERVENGDLNWIVPEKFIAFCGPHAKLNNENGYPLHAPESYFSYFQRNNVTTIVRLNQKIYEATRFTEAGFDHKDLFFADGSTPTDSIVRQFLKISENNPGAIAVHCKAGLGRTGSLIGCYIMKHYHLSSHETIAWIRICRPGSVIGHQQRWLEDKEKYLHSLIKNPLRAENGNPPHPFGIYSRIGRPNAFSAVPRCPNLGQDNVSGILHRVDGIRLDDTSSPTTSTSVPQKFACMTQGDKLNEIKIRRRRAGSNFYVENSIGQPAVVLNKTKTKYFSPNLGLLLQSRSQKGGISPLVGSKKDTNKRLLARSTTTTLVKRNPRRVTGNCKPSPCSRPKTASQMALDIVWSKTKSPAASKSMGVTKPVTRSNVRETCLGDNRAATSSTSSHPLQQSQSGMNMVLRSADRVSRYNSLRHGVGAEASITRTSRQRRRSHRLNPIVQ</sequence>
<dbReference type="PROSITE" id="PS50056">
    <property type="entry name" value="TYR_PHOSPHATASE_2"/>
    <property type="match status" value="1"/>
</dbReference>
<protein>
    <recommendedName>
        <fullName evidence="2">protein-tyrosine-phosphatase</fullName>
        <ecNumber evidence="2">3.1.3.48</ecNumber>
    </recommendedName>
</protein>
<dbReference type="Proteomes" id="UP000694866">
    <property type="component" value="Unplaced"/>
</dbReference>
<dbReference type="FunFam" id="3.90.190.10:FF:000006">
    <property type="entry name" value="Dual specificity protein phosphatase CDC14B"/>
    <property type="match status" value="1"/>
</dbReference>
<feature type="domain" description="Tyrosine specific protein phosphatases" evidence="7">
    <location>
        <begin position="265"/>
        <end position="327"/>
    </location>
</feature>
<dbReference type="InterPro" id="IPR050561">
    <property type="entry name" value="PTP"/>
</dbReference>
<dbReference type="PANTHER" id="PTHR23339">
    <property type="entry name" value="TYROSINE SPECIFIC PROTEIN PHOSPHATASE AND DUAL SPECIFICITY PROTEIN PHOSPHATASE"/>
    <property type="match status" value="1"/>
</dbReference>
<evidence type="ECO:0000313" key="11">
    <source>
        <dbReference type="RefSeq" id="XP_011310994.1"/>
    </source>
</evidence>
<dbReference type="Pfam" id="PF14671">
    <property type="entry name" value="DSPn"/>
    <property type="match status" value="1"/>
</dbReference>
<dbReference type="InterPro" id="IPR029260">
    <property type="entry name" value="DSPn"/>
</dbReference>
<dbReference type="SUPFAM" id="SSF52799">
    <property type="entry name" value="(Phosphotyrosine protein) phosphatases II"/>
    <property type="match status" value="2"/>
</dbReference>
<name>A0A9R1U890_9HYME</name>
<evidence type="ECO:0000259" key="6">
    <source>
        <dbReference type="PROSITE" id="PS50054"/>
    </source>
</evidence>
<dbReference type="InterPro" id="IPR016130">
    <property type="entry name" value="Tyr_Pase_AS"/>
</dbReference>
<dbReference type="InterPro" id="IPR020422">
    <property type="entry name" value="TYR_PHOSPHATASE_DUAL_dom"/>
</dbReference>
<dbReference type="InterPro" id="IPR044506">
    <property type="entry name" value="CDC14_C"/>
</dbReference>
<evidence type="ECO:0000256" key="5">
    <source>
        <dbReference type="SAM" id="MobiDB-lite"/>
    </source>
</evidence>
<dbReference type="OrthoDB" id="266663at2759"/>
<dbReference type="AlphaFoldDB" id="A0A9R1U890"/>
<dbReference type="CDD" id="cd14499">
    <property type="entry name" value="CDC14_C"/>
    <property type="match status" value="1"/>
</dbReference>
<evidence type="ECO:0000259" key="7">
    <source>
        <dbReference type="PROSITE" id="PS50056"/>
    </source>
</evidence>
<dbReference type="KEGG" id="fas:105271264"/>
<reference evidence="9 10" key="1">
    <citation type="submission" date="2025-04" db="UniProtKB">
        <authorList>
            <consortium name="RefSeq"/>
        </authorList>
    </citation>
    <scope>IDENTIFICATION</scope>
    <source>
        <strain evidence="9 10">USDA-PBARC FA_bdor</strain>
        <tissue evidence="9 10">Whole organism</tissue>
    </source>
</reference>
<proteinExistence type="inferred from homology"/>
<accession>A0A9R1U890</accession>
<dbReference type="EC" id="3.1.3.48" evidence="2"/>
<dbReference type="RefSeq" id="XP_011310994.1">
    <property type="nucleotide sequence ID" value="XM_011312692.1"/>
</dbReference>
<dbReference type="PROSITE" id="PS00383">
    <property type="entry name" value="TYR_PHOSPHATASE_1"/>
    <property type="match status" value="1"/>
</dbReference>
<evidence type="ECO:0000256" key="2">
    <source>
        <dbReference type="ARBA" id="ARBA00013064"/>
    </source>
</evidence>
<accession>A0A9R1U764</accession>
<keyword evidence="3" id="KW-0378">Hydrolase</keyword>
<dbReference type="CDD" id="cd17657">
    <property type="entry name" value="CDC14_N"/>
    <property type="match status" value="1"/>
</dbReference>
<keyword evidence="8" id="KW-1185">Reference proteome</keyword>
<dbReference type="CTD" id="34067"/>
<organism evidence="8 9">
    <name type="scientific">Fopius arisanus</name>
    <dbReference type="NCBI Taxonomy" id="64838"/>
    <lineage>
        <taxon>Eukaryota</taxon>
        <taxon>Metazoa</taxon>
        <taxon>Ecdysozoa</taxon>
        <taxon>Arthropoda</taxon>
        <taxon>Hexapoda</taxon>
        <taxon>Insecta</taxon>
        <taxon>Pterygota</taxon>
        <taxon>Neoptera</taxon>
        <taxon>Endopterygota</taxon>
        <taxon>Hymenoptera</taxon>
        <taxon>Apocrita</taxon>
        <taxon>Ichneumonoidea</taxon>
        <taxon>Braconidae</taxon>
        <taxon>Opiinae</taxon>
        <taxon>Fopius</taxon>
    </lineage>
</organism>
<dbReference type="Pfam" id="PF22785">
    <property type="entry name" value="Tc-R-P"/>
    <property type="match status" value="1"/>
</dbReference>
<feature type="domain" description="Tyrosine-protein phosphatase" evidence="6">
    <location>
        <begin position="182"/>
        <end position="340"/>
    </location>
</feature>
<comment type="similarity">
    <text evidence="1">Belongs to the protein-tyrosine phosphatase family. Non-receptor class CDC14 subfamily.</text>
</comment>